<evidence type="ECO:0000313" key="2">
    <source>
        <dbReference type="Proteomes" id="UP000254293"/>
    </source>
</evidence>
<reference evidence="1 2" key="1">
    <citation type="submission" date="2018-06" db="EMBL/GenBank/DDBJ databases">
        <authorList>
            <consortium name="Pathogen Informatics"/>
            <person name="Doyle S."/>
        </authorList>
    </citation>
    <scope>NUCLEOTIDE SEQUENCE [LARGE SCALE GENOMIC DNA]</scope>
    <source>
        <strain evidence="1 2">NCTC13336</strain>
    </source>
</reference>
<evidence type="ECO:0000313" key="1">
    <source>
        <dbReference type="EMBL" id="STR02706.1"/>
    </source>
</evidence>
<dbReference type="EMBL" id="UGJJ01000002">
    <property type="protein sequence ID" value="STR02706.1"/>
    <property type="molecule type" value="Genomic_DNA"/>
</dbReference>
<protein>
    <submittedName>
        <fullName evidence="1">Uncharacterized protein</fullName>
    </submittedName>
</protein>
<name>A0A377R2K2_9NEIS</name>
<gene>
    <name evidence="1" type="ORF">NCTC13336_01586</name>
</gene>
<keyword evidence="2" id="KW-1185">Reference proteome</keyword>
<sequence>MPDRYTTPNPAVRPFRPFHACPSGKTRAQTLAKRRNRPKSVIPAQAGIFPDTLKPCQNSLPSYRNKIEPYRNRAACGTDKVCARQASHTDTKPIGRRAADLVCTIRFQTASNLAANTNTPPYMPRNIACVALRRRTRSVRNNNPPPLSNPTYPTGRHGTAGALAEALGTAGITRLEAV</sequence>
<dbReference type="Proteomes" id="UP000254293">
    <property type="component" value="Unassembled WGS sequence"/>
</dbReference>
<proteinExistence type="predicted"/>
<organism evidence="1 2">
    <name type="scientific">Kingella potus</name>
    <dbReference type="NCBI Taxonomy" id="265175"/>
    <lineage>
        <taxon>Bacteria</taxon>
        <taxon>Pseudomonadati</taxon>
        <taxon>Pseudomonadota</taxon>
        <taxon>Betaproteobacteria</taxon>
        <taxon>Neisseriales</taxon>
        <taxon>Neisseriaceae</taxon>
        <taxon>Kingella</taxon>
    </lineage>
</organism>
<dbReference type="AlphaFoldDB" id="A0A377R2K2"/>
<accession>A0A377R2K2</accession>